<evidence type="ECO:0000256" key="2">
    <source>
        <dbReference type="HAMAP-Rule" id="MF_01805"/>
    </source>
</evidence>
<evidence type="ECO:0000313" key="4">
    <source>
        <dbReference type="Proteomes" id="UP000254968"/>
    </source>
</evidence>
<protein>
    <recommendedName>
        <fullName evidence="1 2">Segregation and condensation protein A</fullName>
    </recommendedName>
</protein>
<dbReference type="PANTHER" id="PTHR33969:SF2">
    <property type="entry name" value="SEGREGATION AND CONDENSATION PROTEIN A"/>
    <property type="match status" value="1"/>
</dbReference>
<name>A0A378I2A9_9GAMM</name>
<keyword evidence="2" id="KW-0132">Cell division</keyword>
<dbReference type="GO" id="GO:0006260">
    <property type="term" value="P:DNA replication"/>
    <property type="evidence" value="ECO:0007669"/>
    <property type="project" value="UniProtKB-UniRule"/>
</dbReference>
<dbReference type="Gene3D" id="6.10.250.2410">
    <property type="match status" value="1"/>
</dbReference>
<keyword evidence="2" id="KW-0159">Chromosome partition</keyword>
<keyword evidence="4" id="KW-1185">Reference proteome</keyword>
<dbReference type="Proteomes" id="UP000254968">
    <property type="component" value="Unassembled WGS sequence"/>
</dbReference>
<dbReference type="Pfam" id="PF02616">
    <property type="entry name" value="SMC_ScpA"/>
    <property type="match status" value="1"/>
</dbReference>
<gene>
    <name evidence="2 3" type="primary">scpA</name>
    <name evidence="3" type="ORF">NCTC13315_01320</name>
</gene>
<keyword evidence="2" id="KW-0131">Cell cycle</keyword>
<comment type="subunit">
    <text evidence="2">Component of a cohesin-like complex composed of ScpA, ScpB and the Smc homodimer, in which ScpA and ScpB bind to the head domain of Smc. The presence of the three proteins is required for the association of the complex with DNA.</text>
</comment>
<dbReference type="PANTHER" id="PTHR33969">
    <property type="entry name" value="SEGREGATION AND CONDENSATION PROTEIN A"/>
    <property type="match status" value="1"/>
</dbReference>
<sequence length="263" mass="30091">MKERAEEDLVIATLSGKSFTDIPSDLFIPPDALELLLDSFTGPFDLLLYLIRHQNIDIMDIPIALITEQYMHYIQLMEESRFELAAEYLAMAAMLAEIKSRLLLPKAPNLDEEIEEDPRLALVEKLQRYEQFKYAALAIDNLPRLERDTFRFSLKPQALEPVILQPEVALSTLIHVMDELIKRQGHSIGHQIIKEALSVKERMLIVLEKLQNKSMLFSQLVILKEGRTGVVVTLLAILELARQSLVFINQTTEFAPIRLEVIS</sequence>
<dbReference type="RefSeq" id="WP_115302508.1">
    <property type="nucleotide sequence ID" value="NZ_CAAAHO010000001.1"/>
</dbReference>
<dbReference type="InterPro" id="IPR003768">
    <property type="entry name" value="ScpA"/>
</dbReference>
<dbReference type="GO" id="GO:0007059">
    <property type="term" value="P:chromosome segregation"/>
    <property type="evidence" value="ECO:0007669"/>
    <property type="project" value="UniProtKB-UniRule"/>
</dbReference>
<evidence type="ECO:0000313" key="3">
    <source>
        <dbReference type="EMBL" id="STX28786.1"/>
    </source>
</evidence>
<comment type="subcellular location">
    <subcellularLocation>
        <location evidence="2">Cytoplasm</location>
    </subcellularLocation>
    <text evidence="2">Associated with two foci at the outer edges of the nucleoid region in young cells, and at four foci within both cell halves in older cells.</text>
</comment>
<dbReference type="GO" id="GO:0005737">
    <property type="term" value="C:cytoplasm"/>
    <property type="evidence" value="ECO:0007669"/>
    <property type="project" value="UniProtKB-SubCell"/>
</dbReference>
<organism evidence="3 4">
    <name type="scientific">Legionella beliardensis</name>
    <dbReference type="NCBI Taxonomy" id="91822"/>
    <lineage>
        <taxon>Bacteria</taxon>
        <taxon>Pseudomonadati</taxon>
        <taxon>Pseudomonadota</taxon>
        <taxon>Gammaproteobacteria</taxon>
        <taxon>Legionellales</taxon>
        <taxon>Legionellaceae</taxon>
        <taxon>Legionella</taxon>
    </lineage>
</organism>
<proteinExistence type="inferred from homology"/>
<dbReference type="HAMAP" id="MF_01805">
    <property type="entry name" value="ScpA"/>
    <property type="match status" value="1"/>
</dbReference>
<keyword evidence="2" id="KW-0963">Cytoplasm</keyword>
<comment type="similarity">
    <text evidence="2">Belongs to the ScpA family.</text>
</comment>
<dbReference type="OrthoDB" id="9811016at2"/>
<comment type="function">
    <text evidence="2">Participates in chromosomal partition during cell division. May act via the formation of a condensin-like complex containing Smc and ScpB that pull DNA away from mid-cell into both cell halves.</text>
</comment>
<accession>A0A378I2A9</accession>
<dbReference type="AlphaFoldDB" id="A0A378I2A9"/>
<evidence type="ECO:0000256" key="1">
    <source>
        <dbReference type="ARBA" id="ARBA00044777"/>
    </source>
</evidence>
<reference evidence="3 4" key="1">
    <citation type="submission" date="2018-06" db="EMBL/GenBank/DDBJ databases">
        <authorList>
            <consortium name="Pathogen Informatics"/>
            <person name="Doyle S."/>
        </authorList>
    </citation>
    <scope>NUCLEOTIDE SEQUENCE [LARGE SCALE GENOMIC DNA]</scope>
    <source>
        <strain evidence="3 4">NCTC13315</strain>
    </source>
</reference>
<dbReference type="EMBL" id="UGNV01000001">
    <property type="protein sequence ID" value="STX28786.1"/>
    <property type="molecule type" value="Genomic_DNA"/>
</dbReference>
<dbReference type="GO" id="GO:0051301">
    <property type="term" value="P:cell division"/>
    <property type="evidence" value="ECO:0007669"/>
    <property type="project" value="UniProtKB-KW"/>
</dbReference>